<dbReference type="SUPFAM" id="SSF56300">
    <property type="entry name" value="Metallo-dependent phosphatases"/>
    <property type="match status" value="1"/>
</dbReference>
<dbReference type="GO" id="GO:0016787">
    <property type="term" value="F:hydrolase activity"/>
    <property type="evidence" value="ECO:0007669"/>
    <property type="project" value="InterPro"/>
</dbReference>
<name>A0A2U2HMV7_9BURK</name>
<protein>
    <submittedName>
        <fullName evidence="3">Metallophosphoesterase</fullName>
    </submittedName>
</protein>
<feature type="region of interest" description="Disordered" evidence="1">
    <location>
        <begin position="395"/>
        <end position="423"/>
    </location>
</feature>
<organism evidence="3 4">
    <name type="scientific">Massilia glaciei</name>
    <dbReference type="NCBI Taxonomy" id="1524097"/>
    <lineage>
        <taxon>Bacteria</taxon>
        <taxon>Pseudomonadati</taxon>
        <taxon>Pseudomonadota</taxon>
        <taxon>Betaproteobacteria</taxon>
        <taxon>Burkholderiales</taxon>
        <taxon>Oxalobacteraceae</taxon>
        <taxon>Telluria group</taxon>
        <taxon>Massilia</taxon>
    </lineage>
</organism>
<evidence type="ECO:0000256" key="1">
    <source>
        <dbReference type="SAM" id="MobiDB-lite"/>
    </source>
</evidence>
<dbReference type="Proteomes" id="UP000241421">
    <property type="component" value="Unassembled WGS sequence"/>
</dbReference>
<sequence>MLNCLIRVTGIPMTKITLPPLLAGALLAGCAATHTPGAPDFSSFVVLGEQGAATARVIGALASCPQISIDGLPRAMATRARAATIAAQRPVAEPRDAKPAAFPVLTCEAALPAGTRSAAVLGRALPVPASRLRRIVVIGDTGCRMVRRDNQFQACNDPAAFPFAAIAAAAAAWEPELVVHVGDYHYREQACPAGNAGCAGSPWGYGWDTWRDDFFGPARALLGAAPWVMARGNHESCKRAGQGYWRFLDPRPLLPRRDCNAPADDALGDYSDAYAVPLGGDAQLIVFDTANTHWRGFDRRDVRMRKYGATYRQVEALTHGAAHNIGVNHHPILSLANFGTAAAPRLSGGDQGLIDAFGAVSPGLLPPKMSAILSGHIHQWEQISFSSGHPSQFVSGISGSAQGGAPLPSPLPPDASPAPGARTENVSSWVNGFGYMTMERDGADSWDVRVWDRDGKLRNTCSLKGKKSLCEQAKIE</sequence>
<dbReference type="Gene3D" id="3.60.21.10">
    <property type="match status" value="1"/>
</dbReference>
<dbReference type="AlphaFoldDB" id="A0A2U2HMV7"/>
<proteinExistence type="predicted"/>
<dbReference type="InterPro" id="IPR004843">
    <property type="entry name" value="Calcineurin-like_PHP"/>
</dbReference>
<reference evidence="3 4" key="1">
    <citation type="submission" date="2018-04" db="EMBL/GenBank/DDBJ databases">
        <title>Massilia violaceinigra sp. nov., a novel purple-pigmented bacterium isolated from Tianshan glacier, Xinjiang, China.</title>
        <authorList>
            <person name="Wang H."/>
        </authorList>
    </citation>
    <scope>NUCLEOTIDE SEQUENCE [LARGE SCALE GENOMIC DNA]</scope>
    <source>
        <strain evidence="3 4">B448-2</strain>
    </source>
</reference>
<dbReference type="EMBL" id="PXWF02000139">
    <property type="protein sequence ID" value="PWF48782.1"/>
    <property type="molecule type" value="Genomic_DNA"/>
</dbReference>
<gene>
    <name evidence="3" type="ORF">C7C56_009915</name>
</gene>
<dbReference type="InterPro" id="IPR029052">
    <property type="entry name" value="Metallo-depent_PP-like"/>
</dbReference>
<evidence type="ECO:0000313" key="3">
    <source>
        <dbReference type="EMBL" id="PWF48782.1"/>
    </source>
</evidence>
<dbReference type="PROSITE" id="PS51257">
    <property type="entry name" value="PROKAR_LIPOPROTEIN"/>
    <property type="match status" value="1"/>
</dbReference>
<evidence type="ECO:0000313" key="4">
    <source>
        <dbReference type="Proteomes" id="UP000241421"/>
    </source>
</evidence>
<dbReference type="OrthoDB" id="9763403at2"/>
<accession>A0A2U2HMV7</accession>
<dbReference type="Pfam" id="PF00149">
    <property type="entry name" value="Metallophos"/>
    <property type="match status" value="1"/>
</dbReference>
<keyword evidence="4" id="KW-1185">Reference proteome</keyword>
<comment type="caution">
    <text evidence="3">The sequence shown here is derived from an EMBL/GenBank/DDBJ whole genome shotgun (WGS) entry which is preliminary data.</text>
</comment>
<evidence type="ECO:0000259" key="2">
    <source>
        <dbReference type="Pfam" id="PF00149"/>
    </source>
</evidence>
<feature type="compositionally biased region" description="Pro residues" evidence="1">
    <location>
        <begin position="407"/>
        <end position="416"/>
    </location>
</feature>
<feature type="domain" description="Calcineurin-like phosphoesterase" evidence="2">
    <location>
        <begin position="134"/>
        <end position="379"/>
    </location>
</feature>